<organism evidence="2 3">
    <name type="scientific">Suillus fuscotomentosus</name>
    <dbReference type="NCBI Taxonomy" id="1912939"/>
    <lineage>
        <taxon>Eukaryota</taxon>
        <taxon>Fungi</taxon>
        <taxon>Dikarya</taxon>
        <taxon>Basidiomycota</taxon>
        <taxon>Agaricomycotina</taxon>
        <taxon>Agaricomycetes</taxon>
        <taxon>Agaricomycetidae</taxon>
        <taxon>Boletales</taxon>
        <taxon>Suillineae</taxon>
        <taxon>Suillaceae</taxon>
        <taxon>Suillus</taxon>
    </lineage>
</organism>
<dbReference type="RefSeq" id="XP_041220309.1">
    <property type="nucleotide sequence ID" value="XM_041362920.1"/>
</dbReference>
<sequence>MSSNFSTWSLRRATAGSNDEAMGERLGCDTIVIIKRTHSCRFCLHFCHLIAITLSVLLSSKTSFPPQKIPYHLAQKMRFSFLLVVIVALASSMSVSACVTQGQPCTPGQVDECCFILVCVDNGVSMSSLLCNITHLRTLVQ</sequence>
<evidence type="ECO:0000256" key="1">
    <source>
        <dbReference type="SAM" id="Phobius"/>
    </source>
</evidence>
<keyword evidence="1" id="KW-1133">Transmembrane helix</keyword>
<keyword evidence="3" id="KW-1185">Reference proteome</keyword>
<feature type="transmembrane region" description="Helical" evidence="1">
    <location>
        <begin position="42"/>
        <end position="59"/>
    </location>
</feature>
<evidence type="ECO:0000313" key="2">
    <source>
        <dbReference type="EMBL" id="KAG1894733.1"/>
    </source>
</evidence>
<comment type="caution">
    <text evidence="2">The sequence shown here is derived from an EMBL/GenBank/DDBJ whole genome shotgun (WGS) entry which is preliminary data.</text>
</comment>
<dbReference type="GeneID" id="64657218"/>
<feature type="transmembrane region" description="Helical" evidence="1">
    <location>
        <begin position="79"/>
        <end position="99"/>
    </location>
</feature>
<dbReference type="Proteomes" id="UP001195769">
    <property type="component" value="Unassembled WGS sequence"/>
</dbReference>
<accession>A0AAD4HFJ8</accession>
<reference evidence="2" key="1">
    <citation type="journal article" date="2020" name="New Phytol.">
        <title>Comparative genomics reveals dynamic genome evolution in host specialist ectomycorrhizal fungi.</title>
        <authorList>
            <person name="Lofgren L.A."/>
            <person name="Nguyen N.H."/>
            <person name="Vilgalys R."/>
            <person name="Ruytinx J."/>
            <person name="Liao H.L."/>
            <person name="Branco S."/>
            <person name="Kuo A."/>
            <person name="LaButti K."/>
            <person name="Lipzen A."/>
            <person name="Andreopoulos W."/>
            <person name="Pangilinan J."/>
            <person name="Riley R."/>
            <person name="Hundley H."/>
            <person name="Na H."/>
            <person name="Barry K."/>
            <person name="Grigoriev I.V."/>
            <person name="Stajich J.E."/>
            <person name="Kennedy P.G."/>
        </authorList>
    </citation>
    <scope>NUCLEOTIDE SEQUENCE</scope>
    <source>
        <strain evidence="2">FC203</strain>
    </source>
</reference>
<keyword evidence="1" id="KW-0812">Transmembrane</keyword>
<proteinExistence type="predicted"/>
<keyword evidence="1" id="KW-0472">Membrane</keyword>
<evidence type="ECO:0000313" key="3">
    <source>
        <dbReference type="Proteomes" id="UP001195769"/>
    </source>
</evidence>
<gene>
    <name evidence="2" type="ORF">F5891DRAFT_1061221</name>
</gene>
<dbReference type="AlphaFoldDB" id="A0AAD4HFJ8"/>
<dbReference type="EMBL" id="JABBWK010000075">
    <property type="protein sequence ID" value="KAG1894733.1"/>
    <property type="molecule type" value="Genomic_DNA"/>
</dbReference>
<name>A0AAD4HFJ8_9AGAM</name>
<protein>
    <submittedName>
        <fullName evidence="2">Uncharacterized protein</fullName>
    </submittedName>
</protein>